<dbReference type="SMART" id="SM00219">
    <property type="entry name" value="TyrKc"/>
    <property type="match status" value="1"/>
</dbReference>
<dbReference type="GO" id="GO:0004713">
    <property type="term" value="F:protein tyrosine kinase activity"/>
    <property type="evidence" value="ECO:0007669"/>
    <property type="project" value="InterPro"/>
</dbReference>
<dbReference type="EnsemblPlants" id="EMT14193">
    <property type="protein sequence ID" value="EMT14193"/>
    <property type="gene ID" value="F775_33105"/>
</dbReference>
<dbReference type="PROSITE" id="PS50011">
    <property type="entry name" value="PROTEIN_KINASE_DOM"/>
    <property type="match status" value="1"/>
</dbReference>
<evidence type="ECO:0000256" key="11">
    <source>
        <dbReference type="ARBA" id="ARBA00047899"/>
    </source>
</evidence>
<name>R7W3X0_AEGTA</name>
<evidence type="ECO:0000256" key="2">
    <source>
        <dbReference type="ARBA" id="ARBA00012513"/>
    </source>
</evidence>
<keyword evidence="9" id="KW-1133">Transmembrane helix</keyword>
<dbReference type="PANTHER" id="PTHR47982">
    <property type="entry name" value="PROLINE-RICH RECEPTOR-LIKE PROTEIN KINASE PERK4"/>
    <property type="match status" value="1"/>
</dbReference>
<keyword evidence="3" id="KW-0723">Serine/threonine-protein kinase</keyword>
<sequence length="165" mass="18132">MDWPKRLAIALGSAKGLAYLHEDCNPRIIHRDIKAANILLDENFEAKVADFGLAKLTTDNNTHVSTRVMGTFGYLAPEYASSGKLTDKSDVFSFGIVRALEGDASLDDLNEGMKPGQSMIYSSDESGSYAANINRLWQVAFESSEEYTNEYSGTGESGETTQRHH</sequence>
<keyword evidence="10" id="KW-0472">Membrane</keyword>
<dbReference type="PANTHER" id="PTHR47982:SF31">
    <property type="entry name" value="NON-SPECIFIC SERINE_THREONINE PROTEIN KINASE"/>
    <property type="match status" value="1"/>
</dbReference>
<reference evidence="14" key="1">
    <citation type="submission" date="2015-06" db="UniProtKB">
        <authorList>
            <consortium name="EnsemblPlants"/>
        </authorList>
    </citation>
    <scope>IDENTIFICATION</scope>
</reference>
<dbReference type="FunFam" id="1.10.510.10:FF:001023">
    <property type="entry name" value="Os07g0541700 protein"/>
    <property type="match status" value="1"/>
</dbReference>
<comment type="catalytic activity">
    <reaction evidence="12">
        <text>L-seryl-[protein] + ATP = O-phospho-L-seryl-[protein] + ADP + H(+)</text>
        <dbReference type="Rhea" id="RHEA:17989"/>
        <dbReference type="Rhea" id="RHEA-COMP:9863"/>
        <dbReference type="Rhea" id="RHEA-COMP:11604"/>
        <dbReference type="ChEBI" id="CHEBI:15378"/>
        <dbReference type="ChEBI" id="CHEBI:29999"/>
        <dbReference type="ChEBI" id="CHEBI:30616"/>
        <dbReference type="ChEBI" id="CHEBI:83421"/>
        <dbReference type="ChEBI" id="CHEBI:456216"/>
        <dbReference type="EC" id="2.7.11.1"/>
    </reaction>
</comment>
<dbReference type="AlphaFoldDB" id="R7W3X0"/>
<evidence type="ECO:0000256" key="4">
    <source>
        <dbReference type="ARBA" id="ARBA00022679"/>
    </source>
</evidence>
<dbReference type="InterPro" id="IPR011009">
    <property type="entry name" value="Kinase-like_dom_sf"/>
</dbReference>
<dbReference type="EC" id="2.7.11.1" evidence="2"/>
<dbReference type="Pfam" id="PF00069">
    <property type="entry name" value="Pkinase"/>
    <property type="match status" value="1"/>
</dbReference>
<keyword evidence="6" id="KW-0547">Nucleotide-binding</keyword>
<feature type="domain" description="Protein kinase" evidence="13">
    <location>
        <begin position="1"/>
        <end position="165"/>
    </location>
</feature>
<evidence type="ECO:0000256" key="1">
    <source>
        <dbReference type="ARBA" id="ARBA00004162"/>
    </source>
</evidence>
<evidence type="ECO:0000313" key="14">
    <source>
        <dbReference type="EnsemblPlants" id="EMT14193"/>
    </source>
</evidence>
<keyword evidence="4" id="KW-0808">Transferase</keyword>
<keyword evidence="7" id="KW-0418">Kinase</keyword>
<evidence type="ECO:0000256" key="12">
    <source>
        <dbReference type="ARBA" id="ARBA00048679"/>
    </source>
</evidence>
<evidence type="ECO:0000256" key="3">
    <source>
        <dbReference type="ARBA" id="ARBA00022527"/>
    </source>
</evidence>
<evidence type="ECO:0000256" key="6">
    <source>
        <dbReference type="ARBA" id="ARBA00022741"/>
    </source>
</evidence>
<evidence type="ECO:0000256" key="10">
    <source>
        <dbReference type="ARBA" id="ARBA00023136"/>
    </source>
</evidence>
<keyword evidence="5" id="KW-0812">Transmembrane</keyword>
<organism evidence="14">
    <name type="scientific">Aegilops tauschii</name>
    <name type="common">Tausch's goatgrass</name>
    <name type="synonym">Aegilops squarrosa</name>
    <dbReference type="NCBI Taxonomy" id="37682"/>
    <lineage>
        <taxon>Eukaryota</taxon>
        <taxon>Viridiplantae</taxon>
        <taxon>Streptophyta</taxon>
        <taxon>Embryophyta</taxon>
        <taxon>Tracheophyta</taxon>
        <taxon>Spermatophyta</taxon>
        <taxon>Magnoliopsida</taxon>
        <taxon>Liliopsida</taxon>
        <taxon>Poales</taxon>
        <taxon>Poaceae</taxon>
        <taxon>BOP clade</taxon>
        <taxon>Pooideae</taxon>
        <taxon>Triticodae</taxon>
        <taxon>Triticeae</taxon>
        <taxon>Triticinae</taxon>
        <taxon>Aegilops</taxon>
    </lineage>
</organism>
<dbReference type="PROSITE" id="PS00108">
    <property type="entry name" value="PROTEIN_KINASE_ST"/>
    <property type="match status" value="1"/>
</dbReference>
<dbReference type="InterPro" id="IPR000719">
    <property type="entry name" value="Prot_kinase_dom"/>
</dbReference>
<dbReference type="GO" id="GO:0005886">
    <property type="term" value="C:plasma membrane"/>
    <property type="evidence" value="ECO:0007669"/>
    <property type="project" value="UniProtKB-SubCell"/>
</dbReference>
<evidence type="ECO:0000256" key="8">
    <source>
        <dbReference type="ARBA" id="ARBA00022840"/>
    </source>
</evidence>
<dbReference type="SUPFAM" id="SSF56112">
    <property type="entry name" value="Protein kinase-like (PK-like)"/>
    <property type="match status" value="1"/>
</dbReference>
<comment type="catalytic activity">
    <reaction evidence="11">
        <text>L-threonyl-[protein] + ATP = O-phospho-L-threonyl-[protein] + ADP + H(+)</text>
        <dbReference type="Rhea" id="RHEA:46608"/>
        <dbReference type="Rhea" id="RHEA-COMP:11060"/>
        <dbReference type="Rhea" id="RHEA-COMP:11605"/>
        <dbReference type="ChEBI" id="CHEBI:15378"/>
        <dbReference type="ChEBI" id="CHEBI:30013"/>
        <dbReference type="ChEBI" id="CHEBI:30616"/>
        <dbReference type="ChEBI" id="CHEBI:61977"/>
        <dbReference type="ChEBI" id="CHEBI:456216"/>
        <dbReference type="EC" id="2.7.11.1"/>
    </reaction>
</comment>
<comment type="subcellular location">
    <subcellularLocation>
        <location evidence="1">Cell membrane</location>
        <topology evidence="1">Single-pass membrane protein</topology>
    </subcellularLocation>
</comment>
<evidence type="ECO:0000256" key="9">
    <source>
        <dbReference type="ARBA" id="ARBA00022989"/>
    </source>
</evidence>
<dbReference type="GO" id="GO:0005524">
    <property type="term" value="F:ATP binding"/>
    <property type="evidence" value="ECO:0007669"/>
    <property type="project" value="UniProtKB-KW"/>
</dbReference>
<keyword evidence="8" id="KW-0067">ATP-binding</keyword>
<dbReference type="InterPro" id="IPR020635">
    <property type="entry name" value="Tyr_kinase_cat_dom"/>
</dbReference>
<dbReference type="InterPro" id="IPR047117">
    <property type="entry name" value="PERK1-13-like"/>
</dbReference>
<evidence type="ECO:0000259" key="13">
    <source>
        <dbReference type="PROSITE" id="PS50011"/>
    </source>
</evidence>
<accession>R7W3X0</accession>
<proteinExistence type="predicted"/>
<dbReference type="GO" id="GO:0004674">
    <property type="term" value="F:protein serine/threonine kinase activity"/>
    <property type="evidence" value="ECO:0007669"/>
    <property type="project" value="UniProtKB-KW"/>
</dbReference>
<dbReference type="InterPro" id="IPR008271">
    <property type="entry name" value="Ser/Thr_kinase_AS"/>
</dbReference>
<evidence type="ECO:0000256" key="7">
    <source>
        <dbReference type="ARBA" id="ARBA00022777"/>
    </source>
</evidence>
<evidence type="ECO:0000256" key="5">
    <source>
        <dbReference type="ARBA" id="ARBA00022692"/>
    </source>
</evidence>
<dbReference type="Gene3D" id="1.10.510.10">
    <property type="entry name" value="Transferase(Phosphotransferase) domain 1"/>
    <property type="match status" value="1"/>
</dbReference>
<protein>
    <recommendedName>
        <fullName evidence="2">non-specific serine/threonine protein kinase</fullName>
        <ecNumber evidence="2">2.7.11.1</ecNumber>
    </recommendedName>
</protein>